<evidence type="ECO:0000256" key="1">
    <source>
        <dbReference type="SAM" id="SignalP"/>
    </source>
</evidence>
<keyword evidence="1" id="KW-0732">Signal</keyword>
<reference evidence="2 3" key="1">
    <citation type="submission" date="2018-06" db="EMBL/GenBank/DDBJ databases">
        <authorList>
            <consortium name="Pathogen Informatics"/>
            <person name="Doyle S."/>
        </authorList>
    </citation>
    <scope>NUCLEOTIDE SEQUENCE [LARGE SCALE GENOMIC DNA]</scope>
    <source>
        <strain evidence="2 3">NCTC11470</strain>
    </source>
</reference>
<proteinExistence type="predicted"/>
<dbReference type="EMBL" id="UHJA01000001">
    <property type="protein sequence ID" value="SUP78483.1"/>
    <property type="molecule type" value="Genomic_DNA"/>
</dbReference>
<name>A0A380PYE1_YERFR</name>
<organism evidence="2 3">
    <name type="scientific">Yersinia frederiksenii</name>
    <dbReference type="NCBI Taxonomy" id="29484"/>
    <lineage>
        <taxon>Bacteria</taxon>
        <taxon>Pseudomonadati</taxon>
        <taxon>Pseudomonadota</taxon>
        <taxon>Gammaproteobacteria</taxon>
        <taxon>Enterobacterales</taxon>
        <taxon>Yersiniaceae</taxon>
        <taxon>Yersinia</taxon>
    </lineage>
</organism>
<evidence type="ECO:0000313" key="3">
    <source>
        <dbReference type="Proteomes" id="UP000254835"/>
    </source>
</evidence>
<feature type="chain" id="PRO_5016963438" evidence="1">
    <location>
        <begin position="25"/>
        <end position="105"/>
    </location>
</feature>
<dbReference type="AlphaFoldDB" id="A0A380PYE1"/>
<accession>A0A380PYE1</accession>
<gene>
    <name evidence="2" type="ORF">NCTC11470_03605</name>
</gene>
<dbReference type="Proteomes" id="UP000254835">
    <property type="component" value="Unassembled WGS sequence"/>
</dbReference>
<sequence>MLLIIMKYLMFYFWLALFASPSLAQGLSGTIDLNLTIVSSCQVQSPSQNKYLANSLKRNYPQIQCNRGNGLITEPIISHSFIAPDSSLLSKTSGDPTVQLITVEW</sequence>
<evidence type="ECO:0000313" key="2">
    <source>
        <dbReference type="EMBL" id="SUP78483.1"/>
    </source>
</evidence>
<protein>
    <submittedName>
        <fullName evidence="2">Uncharacterized protein</fullName>
    </submittedName>
</protein>
<feature type="signal peptide" evidence="1">
    <location>
        <begin position="1"/>
        <end position="24"/>
    </location>
</feature>